<gene>
    <name evidence="1" type="ORF">J4709_41295</name>
</gene>
<reference evidence="1 2" key="1">
    <citation type="submission" date="2021-03" db="EMBL/GenBank/DDBJ databases">
        <title>Actinomadura violae sp. nov., isolated from lichen in Thailand.</title>
        <authorList>
            <person name="Kanchanasin P."/>
            <person name="Saeng-In P."/>
            <person name="Phongsopitanun W."/>
            <person name="Yuki M."/>
            <person name="Kudo T."/>
            <person name="Ohkuma M."/>
            <person name="Tanasupawat S."/>
        </authorList>
    </citation>
    <scope>NUCLEOTIDE SEQUENCE [LARGE SCALE GENOMIC DNA]</scope>
    <source>
        <strain evidence="1 2">LCR2-06</strain>
    </source>
</reference>
<dbReference type="RefSeq" id="WP_208250225.1">
    <property type="nucleotide sequence ID" value="NZ_JAGEPF010000032.1"/>
</dbReference>
<name>A0ABS3S4U5_9ACTN</name>
<evidence type="ECO:0000313" key="1">
    <source>
        <dbReference type="EMBL" id="MBO2464025.1"/>
    </source>
</evidence>
<comment type="caution">
    <text evidence="1">The sequence shown here is derived from an EMBL/GenBank/DDBJ whole genome shotgun (WGS) entry which is preliminary data.</text>
</comment>
<proteinExistence type="predicted"/>
<sequence length="74" mass="8567">MGRLRRRDLVPYRRDDMYMARIREATTWRSRLGHAVDYLKAALDAHPDQADKAAEEAAYTLADLARTISFGNRE</sequence>
<accession>A0ABS3S4U5</accession>
<evidence type="ECO:0000313" key="2">
    <source>
        <dbReference type="Proteomes" id="UP000680206"/>
    </source>
</evidence>
<dbReference type="EMBL" id="JAGEPF010000032">
    <property type="protein sequence ID" value="MBO2464025.1"/>
    <property type="molecule type" value="Genomic_DNA"/>
</dbReference>
<protein>
    <submittedName>
        <fullName evidence="1">Uncharacterized protein</fullName>
    </submittedName>
</protein>
<organism evidence="1 2">
    <name type="scientific">Actinomadura violacea</name>
    <dbReference type="NCBI Taxonomy" id="2819934"/>
    <lineage>
        <taxon>Bacteria</taxon>
        <taxon>Bacillati</taxon>
        <taxon>Actinomycetota</taxon>
        <taxon>Actinomycetes</taxon>
        <taxon>Streptosporangiales</taxon>
        <taxon>Thermomonosporaceae</taxon>
        <taxon>Actinomadura</taxon>
    </lineage>
</organism>
<keyword evidence="2" id="KW-1185">Reference proteome</keyword>
<dbReference type="Proteomes" id="UP000680206">
    <property type="component" value="Unassembled WGS sequence"/>
</dbReference>